<protein>
    <submittedName>
        <fullName evidence="1">Rho termination factor, N-terminal domain</fullName>
    </submittedName>
</protein>
<accession>A0A8S5R7U2</accession>
<proteinExistence type="predicted"/>
<sequence length="74" mass="8133">MKATHTIKYNGKWYNAGQEVPEDKLGASFAYTKTDINRMSTADLQALASENGIVDADSFSGADLKSMLIEKFNL</sequence>
<organism evidence="1">
    <name type="scientific">virus sp. ctLTC15</name>
    <dbReference type="NCBI Taxonomy" id="2826801"/>
    <lineage>
        <taxon>Viruses</taxon>
    </lineage>
</organism>
<reference evidence="1" key="1">
    <citation type="journal article" date="2021" name="Proc. Natl. Acad. Sci. U.S.A.">
        <title>A Catalog of Tens of Thousands of Viruses from Human Metagenomes Reveals Hidden Associations with Chronic Diseases.</title>
        <authorList>
            <person name="Tisza M.J."/>
            <person name="Buck C.B."/>
        </authorList>
    </citation>
    <scope>NUCLEOTIDE SEQUENCE</scope>
    <source>
        <strain evidence="1">CtLTC15</strain>
    </source>
</reference>
<evidence type="ECO:0000313" key="1">
    <source>
        <dbReference type="EMBL" id="DAE27464.1"/>
    </source>
</evidence>
<dbReference type="EMBL" id="BK015839">
    <property type="protein sequence ID" value="DAE27464.1"/>
    <property type="molecule type" value="Genomic_DNA"/>
</dbReference>
<name>A0A8S5R7U2_9VIRU</name>